<evidence type="ECO:0000256" key="3">
    <source>
        <dbReference type="ARBA" id="ARBA00022723"/>
    </source>
</evidence>
<dbReference type="Gene3D" id="3.10.450.490">
    <property type="match status" value="1"/>
</dbReference>
<evidence type="ECO:0000259" key="13">
    <source>
        <dbReference type="Pfam" id="PF07504"/>
    </source>
</evidence>
<protein>
    <recommendedName>
        <fullName evidence="10">Neutral metalloproteinase</fullName>
        <ecNumber evidence="10">3.4.24.-</ecNumber>
    </recommendedName>
</protein>
<dbReference type="Gene3D" id="3.10.450.40">
    <property type="match status" value="1"/>
</dbReference>
<dbReference type="Gene3D" id="3.10.170.10">
    <property type="match status" value="1"/>
</dbReference>
<dbReference type="Pfam" id="PF07504">
    <property type="entry name" value="FTP"/>
    <property type="match status" value="1"/>
</dbReference>
<comment type="similarity">
    <text evidence="1 10">Belongs to the peptidase M4 family.</text>
</comment>
<dbReference type="CDD" id="cd09597">
    <property type="entry name" value="M4_TLP"/>
    <property type="match status" value="1"/>
</dbReference>
<keyword evidence="5 10" id="KW-0378">Hydrolase</keyword>
<evidence type="ECO:0000256" key="1">
    <source>
        <dbReference type="ARBA" id="ARBA00009388"/>
    </source>
</evidence>
<dbReference type="HOGENOM" id="CLU_008590_5_2_6"/>
<evidence type="ECO:0000256" key="9">
    <source>
        <dbReference type="PIRSR" id="PIRSR623612-1"/>
    </source>
</evidence>
<keyword evidence="4 10" id="KW-0732">Signal</keyword>
<dbReference type="PRINTS" id="PR00730">
    <property type="entry name" value="THERMOLYSIN"/>
</dbReference>
<dbReference type="PANTHER" id="PTHR33794">
    <property type="entry name" value="BACILLOLYSIN"/>
    <property type="match status" value="1"/>
</dbReference>
<dbReference type="InterPro" id="IPR001570">
    <property type="entry name" value="Peptidase_M4_C_domain"/>
</dbReference>
<dbReference type="Proteomes" id="UP000032430">
    <property type="component" value="Chromosome I"/>
</dbReference>
<feature type="domain" description="Peptidase M4 C-terminal" evidence="12">
    <location>
        <begin position="375"/>
        <end position="562"/>
    </location>
</feature>
<dbReference type="InterPro" id="IPR027268">
    <property type="entry name" value="Peptidase_M4/M1_CTD_sf"/>
</dbReference>
<dbReference type="GO" id="GO:0004222">
    <property type="term" value="F:metalloendopeptidase activity"/>
    <property type="evidence" value="ECO:0007669"/>
    <property type="project" value="UniProtKB-UniRule"/>
</dbReference>
<comment type="subcellular location">
    <subcellularLocation>
        <location evidence="10">Secreted</location>
    </subcellularLocation>
</comment>
<dbReference type="AlphaFoldDB" id="A0A098G1Z3"/>
<accession>A0A098G1Z3</accession>
<evidence type="ECO:0000256" key="10">
    <source>
        <dbReference type="RuleBase" id="RU366073"/>
    </source>
</evidence>
<reference evidence="15" key="1">
    <citation type="submission" date="2014-09" db="EMBL/GenBank/DDBJ databases">
        <authorList>
            <person name="Gomez-Valero L."/>
        </authorList>
    </citation>
    <scope>NUCLEOTIDE SEQUENCE [LARGE SCALE GENOMIC DNA]</scope>
    <source>
        <strain evidence="15">ATCC700992</strain>
    </source>
</reference>
<feature type="domain" description="FTP" evidence="13">
    <location>
        <begin position="70"/>
        <end position="105"/>
    </location>
</feature>
<evidence type="ECO:0000256" key="5">
    <source>
        <dbReference type="ARBA" id="ARBA00022801"/>
    </source>
</evidence>
<comment type="function">
    <text evidence="10">Extracellular zinc metalloprotease.</text>
</comment>
<dbReference type="InterPro" id="IPR023612">
    <property type="entry name" value="Peptidase_M4"/>
</dbReference>
<keyword evidence="10" id="KW-0964">Secreted</keyword>
<keyword evidence="2 10" id="KW-0645">Protease</keyword>
<evidence type="ECO:0000259" key="12">
    <source>
        <dbReference type="Pfam" id="PF02868"/>
    </source>
</evidence>
<feature type="signal peptide" evidence="10">
    <location>
        <begin position="1"/>
        <end position="19"/>
    </location>
</feature>
<feature type="domain" description="Peptidase M4" evidence="11">
    <location>
        <begin position="228"/>
        <end position="372"/>
    </location>
</feature>
<evidence type="ECO:0000313" key="15">
    <source>
        <dbReference type="Proteomes" id="UP000032430"/>
    </source>
</evidence>
<feature type="chain" id="PRO_5023076895" description="Neutral metalloproteinase" evidence="10">
    <location>
        <begin position="20"/>
        <end position="569"/>
    </location>
</feature>
<keyword evidence="7 10" id="KW-0482">Metalloprotease</keyword>
<evidence type="ECO:0000256" key="2">
    <source>
        <dbReference type="ARBA" id="ARBA00022670"/>
    </source>
</evidence>
<dbReference type="STRING" id="1212491.LFA_0023"/>
<keyword evidence="6 10" id="KW-0862">Zinc</keyword>
<dbReference type="GO" id="GO:0006508">
    <property type="term" value="P:proteolysis"/>
    <property type="evidence" value="ECO:0007669"/>
    <property type="project" value="UniProtKB-KW"/>
</dbReference>
<name>A0A098G1Z3_9GAMM</name>
<keyword evidence="8" id="KW-0865">Zymogen</keyword>
<feature type="active site" description="Proton donor" evidence="9">
    <location>
        <position position="492"/>
    </location>
</feature>
<organism evidence="14 15">
    <name type="scientific">Legionella fallonii LLAP-10</name>
    <dbReference type="NCBI Taxonomy" id="1212491"/>
    <lineage>
        <taxon>Bacteria</taxon>
        <taxon>Pseudomonadati</taxon>
        <taxon>Pseudomonadota</taxon>
        <taxon>Gammaproteobacteria</taxon>
        <taxon>Legionellales</taxon>
        <taxon>Legionellaceae</taxon>
        <taxon>Legionella</taxon>
    </lineage>
</organism>
<evidence type="ECO:0000256" key="6">
    <source>
        <dbReference type="ARBA" id="ARBA00022833"/>
    </source>
</evidence>
<evidence type="ECO:0000256" key="8">
    <source>
        <dbReference type="ARBA" id="ARBA00023145"/>
    </source>
</evidence>
<dbReference type="SUPFAM" id="SSF55486">
    <property type="entry name" value="Metalloproteases ('zincins'), catalytic domain"/>
    <property type="match status" value="1"/>
</dbReference>
<keyword evidence="15" id="KW-1185">Reference proteome</keyword>
<dbReference type="KEGG" id="lfa:LFA_0023"/>
<dbReference type="EC" id="3.4.24.-" evidence="10"/>
<dbReference type="Gene3D" id="1.10.390.10">
    <property type="entry name" value="Neutral Protease Domain 2"/>
    <property type="match status" value="1"/>
</dbReference>
<dbReference type="PANTHER" id="PTHR33794:SF1">
    <property type="entry name" value="BACILLOLYSIN"/>
    <property type="match status" value="1"/>
</dbReference>
<evidence type="ECO:0000259" key="11">
    <source>
        <dbReference type="Pfam" id="PF01447"/>
    </source>
</evidence>
<dbReference type="RefSeq" id="WP_045097300.1">
    <property type="nucleotide sequence ID" value="NZ_LN614827.1"/>
</dbReference>
<gene>
    <name evidence="14" type="ORF">LFA_0023</name>
</gene>
<dbReference type="EMBL" id="LN614827">
    <property type="protein sequence ID" value="CEG55510.1"/>
    <property type="molecule type" value="Genomic_DNA"/>
</dbReference>
<dbReference type="GO" id="GO:0005576">
    <property type="term" value="C:extracellular region"/>
    <property type="evidence" value="ECO:0007669"/>
    <property type="project" value="UniProtKB-SubCell"/>
</dbReference>
<evidence type="ECO:0000313" key="14">
    <source>
        <dbReference type="EMBL" id="CEG55510.1"/>
    </source>
</evidence>
<proteinExistence type="inferred from homology"/>
<dbReference type="InterPro" id="IPR050728">
    <property type="entry name" value="Zinc_Metalloprotease_M4"/>
</dbReference>
<comment type="cofactor">
    <cofactor evidence="10">
        <name>Zn(2+)</name>
        <dbReference type="ChEBI" id="CHEBI:29105"/>
    </cofactor>
</comment>
<dbReference type="OrthoDB" id="5378341at2"/>
<feature type="active site" evidence="9">
    <location>
        <position position="365"/>
    </location>
</feature>
<evidence type="ECO:0000256" key="4">
    <source>
        <dbReference type="ARBA" id="ARBA00022729"/>
    </source>
</evidence>
<dbReference type="Pfam" id="PF01447">
    <property type="entry name" value="Peptidase_M4"/>
    <property type="match status" value="1"/>
</dbReference>
<dbReference type="Pfam" id="PF02868">
    <property type="entry name" value="Peptidase_M4_C"/>
    <property type="match status" value="1"/>
</dbReference>
<dbReference type="InterPro" id="IPR013856">
    <property type="entry name" value="Peptidase_M4_domain"/>
</dbReference>
<sequence>MFKKSLIFSLAVTSQALLAAEAVDLYQTPVSSLKQFQLEQTPKSAPASPKQARSLAFPAARNSAPVANSLQQVSQTQEENETIVRYQQLYKGIPVVGAQIMITKSTNQGINASKDALANGHLLNDIQIDINPSFKAQQAIELAKKSYFSANPQAEIQEEASELQIRPADDKQLKLVYLVSFKTVQGDSKPAWPFFVIDAQTGTVIQQWNNIKNYLDHGPGGNEKVHQYWYGKDGLPSLEVTQSGSQCVMDNPKVKLVNVGSAWDWNNSRLSPHQYPCNNNVAENTNGAFSPANDAYYFGHTIVDMYKDWYGLNALQLANGSPMKLVMRVHFGQNYDNAFWDGQSMSFGDGQDFYPLVSLDIAGHEVTHGFTEQHSGLEYHDQPGALNESMSDMAGQASRSYLLEKTPLLYSKAYLQPNVVTWGIGETIVRDSVGKALRFMDYPSSDGSSADCLDKQLAQSNGAYCAISYDEIVAFAKANIMSPQDQQSFIVHTASGVFNKAFYLLSQSIGIKTAYHVMIVANTKYWTPSTDFKAGACGVIYAAKDLAVDTGLVKNIFGQVGVETSQCSV</sequence>
<keyword evidence="3" id="KW-0479">Metal-binding</keyword>
<evidence type="ECO:0000256" key="7">
    <source>
        <dbReference type="ARBA" id="ARBA00023049"/>
    </source>
</evidence>
<dbReference type="InterPro" id="IPR011096">
    <property type="entry name" value="FTP_domain"/>
</dbReference>
<dbReference type="GO" id="GO:0046872">
    <property type="term" value="F:metal ion binding"/>
    <property type="evidence" value="ECO:0007669"/>
    <property type="project" value="UniProtKB-UniRule"/>
</dbReference>